<gene>
    <name evidence="1" type="ORF">DKG75_19090</name>
</gene>
<dbReference type="Pfam" id="PF13318">
    <property type="entry name" value="AtzG-like"/>
    <property type="match status" value="1"/>
</dbReference>
<dbReference type="AlphaFoldDB" id="A0A317E1N9"/>
<proteinExistence type="predicted"/>
<dbReference type="Proteomes" id="UP000246077">
    <property type="component" value="Unassembled WGS sequence"/>
</dbReference>
<protein>
    <submittedName>
        <fullName evidence="1">DUF4089 domain-containing protein</fullName>
    </submittedName>
</protein>
<dbReference type="InterPro" id="IPR025148">
    <property type="entry name" value="AtzG-like"/>
</dbReference>
<sequence>MAAFDPDAYIDVQAPVLGLTITAEQRPGVATFLRLAADMAALLEAAPLEDDSLDLDGVFVPVAP</sequence>
<name>A0A317E1N9_9PROT</name>
<reference evidence="2" key="1">
    <citation type="submission" date="2018-05" db="EMBL/GenBank/DDBJ databases">
        <title>Zavarzinia sp. HR-AS.</title>
        <authorList>
            <person name="Lee Y."/>
            <person name="Jeon C.O."/>
        </authorList>
    </citation>
    <scope>NUCLEOTIDE SEQUENCE [LARGE SCALE GENOMIC DNA]</scope>
    <source>
        <strain evidence="2">DSM 1231</strain>
    </source>
</reference>
<organism evidence="1 2">
    <name type="scientific">Zavarzinia compransoris</name>
    <dbReference type="NCBI Taxonomy" id="1264899"/>
    <lineage>
        <taxon>Bacteria</taxon>
        <taxon>Pseudomonadati</taxon>
        <taxon>Pseudomonadota</taxon>
        <taxon>Alphaproteobacteria</taxon>
        <taxon>Rhodospirillales</taxon>
        <taxon>Zavarziniaceae</taxon>
        <taxon>Zavarzinia</taxon>
    </lineage>
</organism>
<dbReference type="OrthoDB" id="8162793at2"/>
<keyword evidence="2" id="KW-1185">Reference proteome</keyword>
<comment type="caution">
    <text evidence="1">The sequence shown here is derived from an EMBL/GenBank/DDBJ whole genome shotgun (WGS) entry which is preliminary data.</text>
</comment>
<evidence type="ECO:0000313" key="1">
    <source>
        <dbReference type="EMBL" id="PWR19065.1"/>
    </source>
</evidence>
<evidence type="ECO:0000313" key="2">
    <source>
        <dbReference type="Proteomes" id="UP000246077"/>
    </source>
</evidence>
<dbReference type="EMBL" id="QGLF01000005">
    <property type="protein sequence ID" value="PWR19065.1"/>
    <property type="molecule type" value="Genomic_DNA"/>
</dbReference>
<accession>A0A317E1N9</accession>
<dbReference type="RefSeq" id="WP_109922751.1">
    <property type="nucleotide sequence ID" value="NZ_QGLF01000005.1"/>
</dbReference>